<reference evidence="1" key="1">
    <citation type="journal article" date="2012" name="PLoS ONE">
        <title>Gene sets for utilization of primary and secondary nutrition supplies in the distal gut of endangered iberian lynx.</title>
        <authorList>
            <person name="Alcaide M."/>
            <person name="Messina E."/>
            <person name="Richter M."/>
            <person name="Bargiela R."/>
            <person name="Peplies J."/>
            <person name="Huws S.A."/>
            <person name="Newbold C.J."/>
            <person name="Golyshin P.N."/>
            <person name="Simon M.A."/>
            <person name="Lopez G."/>
            <person name="Yakimov M.M."/>
            <person name="Ferrer M."/>
        </authorList>
    </citation>
    <scope>NUCLEOTIDE SEQUENCE</scope>
</reference>
<dbReference type="EMBL" id="AMCI01008779">
    <property type="protein sequence ID" value="EJW90529.1"/>
    <property type="molecule type" value="Genomic_DNA"/>
</dbReference>
<sequence>MVVKSSVTTSIISVTLRPGRRRSMQQTGCCWPTIWVLAAA</sequence>
<accession>J9FT46</accession>
<protein>
    <submittedName>
        <fullName evidence="1">Uncharacterized protein</fullName>
    </submittedName>
</protein>
<proteinExistence type="predicted"/>
<name>J9FT46_9ZZZZ</name>
<dbReference type="AlphaFoldDB" id="J9FT46"/>
<organism evidence="1">
    <name type="scientific">gut metagenome</name>
    <dbReference type="NCBI Taxonomy" id="749906"/>
    <lineage>
        <taxon>unclassified sequences</taxon>
        <taxon>metagenomes</taxon>
        <taxon>organismal metagenomes</taxon>
    </lineage>
</organism>
<evidence type="ECO:0000313" key="1">
    <source>
        <dbReference type="EMBL" id="EJW90529.1"/>
    </source>
</evidence>
<gene>
    <name evidence="1" type="ORF">EVA_21365</name>
</gene>
<comment type="caution">
    <text evidence="1">The sequence shown here is derived from an EMBL/GenBank/DDBJ whole genome shotgun (WGS) entry which is preliminary data.</text>
</comment>